<evidence type="ECO:0000256" key="9">
    <source>
        <dbReference type="ARBA" id="ARBA00023136"/>
    </source>
</evidence>
<dbReference type="Proteomes" id="UP000078576">
    <property type="component" value="Unassembled WGS sequence"/>
</dbReference>
<dbReference type="InterPro" id="IPR051410">
    <property type="entry name" value="Ferric/Cupric_Reductase"/>
</dbReference>
<evidence type="ECO:0000256" key="4">
    <source>
        <dbReference type="ARBA" id="ARBA00022692"/>
    </source>
</evidence>
<dbReference type="GO" id="GO:0006879">
    <property type="term" value="P:intracellular iron ion homeostasis"/>
    <property type="evidence" value="ECO:0007669"/>
    <property type="project" value="TreeGrafter"/>
</dbReference>
<comment type="similarity">
    <text evidence="2">Belongs to the ferric reductase (FRE) family.</text>
</comment>
<dbReference type="PROSITE" id="PS51384">
    <property type="entry name" value="FAD_FR"/>
    <property type="match status" value="1"/>
</dbReference>
<dbReference type="GO" id="GO:0006826">
    <property type="term" value="P:iron ion transport"/>
    <property type="evidence" value="ECO:0007669"/>
    <property type="project" value="TreeGrafter"/>
</dbReference>
<accession>A0A194VG27</accession>
<feature type="transmembrane region" description="Helical" evidence="10">
    <location>
        <begin position="211"/>
        <end position="233"/>
    </location>
</feature>
<evidence type="ECO:0000259" key="11">
    <source>
        <dbReference type="PROSITE" id="PS51384"/>
    </source>
</evidence>
<dbReference type="InterPro" id="IPR017927">
    <property type="entry name" value="FAD-bd_FR_type"/>
</dbReference>
<keyword evidence="13" id="KW-1185">Reference proteome</keyword>
<dbReference type="GO" id="GO:0000293">
    <property type="term" value="F:ferric-chelate reductase activity"/>
    <property type="evidence" value="ECO:0007669"/>
    <property type="project" value="UniProtKB-ARBA"/>
</dbReference>
<keyword evidence="5" id="KW-0249">Electron transport</keyword>
<dbReference type="OrthoDB" id="10006946at2759"/>
<keyword evidence="4 10" id="KW-0812">Transmembrane</keyword>
<dbReference type="InterPro" id="IPR013112">
    <property type="entry name" value="FAD-bd_8"/>
</dbReference>
<keyword evidence="8" id="KW-0406">Ion transport</keyword>
<evidence type="ECO:0000256" key="2">
    <source>
        <dbReference type="ARBA" id="ARBA00006278"/>
    </source>
</evidence>
<proteinExistence type="inferred from homology"/>
<reference evidence="13" key="1">
    <citation type="submission" date="2014-12" db="EMBL/GenBank/DDBJ databases">
        <title>Genome Sequence of Valsa Canker Pathogens Uncovers a Specific Adaption of Colonization on Woody Bark.</title>
        <authorList>
            <person name="Yin Z."/>
            <person name="Liu H."/>
            <person name="Gao X."/>
            <person name="Li Z."/>
            <person name="Song N."/>
            <person name="Ke X."/>
            <person name="Dai Q."/>
            <person name="Wu Y."/>
            <person name="Sun Y."/>
            <person name="Xu J.-R."/>
            <person name="Kang Z.K."/>
            <person name="Wang L."/>
            <person name="Huang L."/>
        </authorList>
    </citation>
    <scope>NUCLEOTIDE SEQUENCE [LARGE SCALE GENOMIC DNA]</scope>
    <source>
        <strain evidence="13">SXYL134</strain>
    </source>
</reference>
<dbReference type="Pfam" id="PF01794">
    <property type="entry name" value="Ferric_reduct"/>
    <property type="match status" value="1"/>
</dbReference>
<keyword evidence="7" id="KW-0560">Oxidoreductase</keyword>
<feature type="domain" description="FAD-binding FR-type" evidence="11">
    <location>
        <begin position="279"/>
        <end position="408"/>
    </location>
</feature>
<dbReference type="InterPro" id="IPR039261">
    <property type="entry name" value="FNR_nucleotide-bd"/>
</dbReference>
<protein>
    <submittedName>
        <fullName evidence="12">Ferric/cupric reductase transmembrane component 2</fullName>
    </submittedName>
</protein>
<dbReference type="InterPro" id="IPR013130">
    <property type="entry name" value="Fe3_Rdtase_TM_dom"/>
</dbReference>
<evidence type="ECO:0000313" key="13">
    <source>
        <dbReference type="Proteomes" id="UP000078576"/>
    </source>
</evidence>
<dbReference type="SFLD" id="SFLDG01168">
    <property type="entry name" value="Ferric_reductase_subgroup_(FRE"/>
    <property type="match status" value="1"/>
</dbReference>
<dbReference type="Gene3D" id="3.40.50.80">
    <property type="entry name" value="Nucleotide-binding domain of ferredoxin-NADP reductase (FNR) module"/>
    <property type="match status" value="1"/>
</dbReference>
<dbReference type="SFLD" id="SFLDS00052">
    <property type="entry name" value="Ferric_Reductase_Domain"/>
    <property type="match status" value="1"/>
</dbReference>
<evidence type="ECO:0000256" key="1">
    <source>
        <dbReference type="ARBA" id="ARBA00004141"/>
    </source>
</evidence>
<dbReference type="Pfam" id="PF08030">
    <property type="entry name" value="NAD_binding_6"/>
    <property type="match status" value="1"/>
</dbReference>
<feature type="transmembrane region" description="Helical" evidence="10">
    <location>
        <begin position="240"/>
        <end position="258"/>
    </location>
</feature>
<name>A0A194VG27_CYTMA</name>
<evidence type="ECO:0000256" key="10">
    <source>
        <dbReference type="SAM" id="Phobius"/>
    </source>
</evidence>
<evidence type="ECO:0000256" key="5">
    <source>
        <dbReference type="ARBA" id="ARBA00022982"/>
    </source>
</evidence>
<dbReference type="GO" id="GO:0005886">
    <property type="term" value="C:plasma membrane"/>
    <property type="evidence" value="ECO:0007669"/>
    <property type="project" value="TreeGrafter"/>
</dbReference>
<dbReference type="GO" id="GO:0015677">
    <property type="term" value="P:copper ion import"/>
    <property type="evidence" value="ECO:0007669"/>
    <property type="project" value="TreeGrafter"/>
</dbReference>
<evidence type="ECO:0000256" key="7">
    <source>
        <dbReference type="ARBA" id="ARBA00023002"/>
    </source>
</evidence>
<evidence type="ECO:0000256" key="3">
    <source>
        <dbReference type="ARBA" id="ARBA00022448"/>
    </source>
</evidence>
<organism evidence="12 13">
    <name type="scientific">Cytospora mali</name>
    <name type="common">Apple Valsa canker fungus</name>
    <name type="synonym">Valsa mali</name>
    <dbReference type="NCBI Taxonomy" id="578113"/>
    <lineage>
        <taxon>Eukaryota</taxon>
        <taxon>Fungi</taxon>
        <taxon>Dikarya</taxon>
        <taxon>Ascomycota</taxon>
        <taxon>Pezizomycotina</taxon>
        <taxon>Sordariomycetes</taxon>
        <taxon>Sordariomycetidae</taxon>
        <taxon>Diaporthales</taxon>
        <taxon>Cytosporaceae</taxon>
        <taxon>Cytospora</taxon>
    </lineage>
</organism>
<dbReference type="Pfam" id="PF08022">
    <property type="entry name" value="FAD_binding_8"/>
    <property type="match status" value="1"/>
</dbReference>
<dbReference type="InterPro" id="IPR013121">
    <property type="entry name" value="Fe_red_NAD-bd_6"/>
</dbReference>
<keyword evidence="9 10" id="KW-0472">Membrane</keyword>
<feature type="transmembrane region" description="Helical" evidence="10">
    <location>
        <begin position="25"/>
        <end position="47"/>
    </location>
</feature>
<dbReference type="CDD" id="cd06186">
    <property type="entry name" value="NOX_Duox_like_FAD_NADP"/>
    <property type="match status" value="1"/>
</dbReference>
<gene>
    <name evidence="12" type="ORF">VP1G_09850</name>
</gene>
<dbReference type="AlphaFoldDB" id="A0A194VG27"/>
<sequence length="571" mass="64232">MGWPWRIYTVDDEAKHLRRQTLDRYAGYAQLSAFAPIVLFLLFRLSLWTLKKFEARRGPYNAVPASPSRKLHRQSPLGAWEARFRRLQWWLEDDVVFLGQTWGRKDEWVFGLSWASWMMLLSVLETGDDYFHVTKRFGIIAISQLPLQYILALKSLNPVAYIFQSSHEQINRYHRVLGVIVYGLLLVHAGLYSNYFVKMGLLLQKLTTSRAVITGMIGIWAFTFLSGTALRVIRDYSYRIFFITHLTVAMIIPPLIWFHAHSSRIFLAEALLVFLVDIISRKLDTVTSMATLESIPGTNLVKITTSIPIKKANRFRSHPGSHIYLQIPAGSRPSTSPVSTDYLVHEFLFNPFTVAAVDEETGAITLVCRQYGGPMTSTLKQLANKMARQDAAQVPLAIEGPYGVPSYFPRLSGGEFDRILLVAGGVGATFTVPLHHALVKDNPSTKVQLVWAVRSTGDVGWVLAGKDGKAFTGNENVQVFVTGNADTEGGQGADGEGVELTVMNGEHEFKHQLMRPNLKKIVDDVFHHGSDERVAVLFCGPTKMGRDLRNHVGVWVRKGKVVFWHSETFGW</sequence>
<dbReference type="EMBL" id="KN714830">
    <property type="protein sequence ID" value="KUI62736.1"/>
    <property type="molecule type" value="Genomic_DNA"/>
</dbReference>
<dbReference type="PANTHER" id="PTHR32361:SF28">
    <property type="entry name" value="FRP1P"/>
    <property type="match status" value="1"/>
</dbReference>
<comment type="subcellular location">
    <subcellularLocation>
        <location evidence="1">Membrane</location>
        <topology evidence="1">Multi-pass membrane protein</topology>
    </subcellularLocation>
</comment>
<evidence type="ECO:0000256" key="6">
    <source>
        <dbReference type="ARBA" id="ARBA00022989"/>
    </source>
</evidence>
<feature type="transmembrane region" description="Helical" evidence="10">
    <location>
        <begin position="173"/>
        <end position="191"/>
    </location>
</feature>
<keyword evidence="6 10" id="KW-1133">Transmembrane helix</keyword>
<evidence type="ECO:0000256" key="8">
    <source>
        <dbReference type="ARBA" id="ARBA00023065"/>
    </source>
</evidence>
<dbReference type="PANTHER" id="PTHR32361">
    <property type="entry name" value="FERRIC/CUPRIC REDUCTASE TRANSMEMBRANE COMPONENT"/>
    <property type="match status" value="1"/>
</dbReference>
<keyword evidence="3" id="KW-0813">Transport</keyword>
<dbReference type="STRING" id="694573.A0A194VG27"/>
<evidence type="ECO:0000313" key="12">
    <source>
        <dbReference type="EMBL" id="KUI62736.1"/>
    </source>
</evidence>
<dbReference type="SUPFAM" id="SSF52343">
    <property type="entry name" value="Ferredoxin reductase-like, C-terminal NADP-linked domain"/>
    <property type="match status" value="1"/>
</dbReference>